<dbReference type="AlphaFoldDB" id="A0AAW0YEG0"/>
<name>A0AAW0YEG0_9TREE</name>
<dbReference type="KEGG" id="kne:92184041"/>
<proteinExistence type="predicted"/>
<dbReference type="RefSeq" id="XP_066799554.1">
    <property type="nucleotide sequence ID" value="XM_066949862.1"/>
</dbReference>
<dbReference type="EMBL" id="JBCAWK010000014">
    <property type="protein sequence ID" value="KAK8843990.1"/>
    <property type="molecule type" value="Genomic_DNA"/>
</dbReference>
<evidence type="ECO:0000313" key="1">
    <source>
        <dbReference type="EMBL" id="KAK8843990.1"/>
    </source>
</evidence>
<gene>
    <name evidence="1" type="ORF">IAR55_006783</name>
</gene>
<reference evidence="1 2" key="1">
    <citation type="journal article" date="2024" name="bioRxiv">
        <title>Comparative genomics of Cryptococcus and Kwoniella reveals pathogenesis evolution and contrasting karyotype dynamics via intercentromeric recombination or chromosome fusion.</title>
        <authorList>
            <person name="Coelho M.A."/>
            <person name="David-Palma M."/>
            <person name="Shea T."/>
            <person name="Bowers K."/>
            <person name="McGinley-Smith S."/>
            <person name="Mohammad A.W."/>
            <person name="Gnirke A."/>
            <person name="Yurkov A.M."/>
            <person name="Nowrousian M."/>
            <person name="Sun S."/>
            <person name="Cuomo C.A."/>
            <person name="Heitman J."/>
        </authorList>
    </citation>
    <scope>NUCLEOTIDE SEQUENCE [LARGE SCALE GENOMIC DNA]</scope>
    <source>
        <strain evidence="1 2">CBS 13917</strain>
    </source>
</reference>
<protein>
    <submittedName>
        <fullName evidence="1">Uncharacterized protein</fullName>
    </submittedName>
</protein>
<evidence type="ECO:0000313" key="2">
    <source>
        <dbReference type="Proteomes" id="UP001388673"/>
    </source>
</evidence>
<keyword evidence="2" id="KW-1185">Reference proteome</keyword>
<dbReference type="Proteomes" id="UP001388673">
    <property type="component" value="Unassembled WGS sequence"/>
</dbReference>
<sequence length="318" mass="34996">MTTTSCPSVSQYFNAELAQIPTFRAIHRTKAPVNTRQPSYSDHIILQASGGFFELKGDDAMIEEIMQPIRNQLKGDVPVSKEMMQVAHGHARAVDNPQGVAMNGELVMQGLQLQGPAQGVNRLLHEQNGDPDGTPSSTFLHGIPPQIQQCRYIQPKETNDSTTEELRKWGWAALNHPVLPFVSGPEVVAFLQEVEAQAQYSVPSRYRCLPYPNEPFAPSEKKKHPPSPASKSGIGEIVYVWEKQGKSVILIEGESKLPSVLREEDFRGLDEYLVAHGGTRVYQVLCEGQSGVKPVTVSGIKGHGKWAPVATQVSLLLR</sequence>
<comment type="caution">
    <text evidence="1">The sequence shown here is derived from an EMBL/GenBank/DDBJ whole genome shotgun (WGS) entry which is preliminary data.</text>
</comment>
<dbReference type="GeneID" id="92184041"/>
<organism evidence="1 2">
    <name type="scientific">Kwoniella newhampshirensis</name>
    <dbReference type="NCBI Taxonomy" id="1651941"/>
    <lineage>
        <taxon>Eukaryota</taxon>
        <taxon>Fungi</taxon>
        <taxon>Dikarya</taxon>
        <taxon>Basidiomycota</taxon>
        <taxon>Agaricomycotina</taxon>
        <taxon>Tremellomycetes</taxon>
        <taxon>Tremellales</taxon>
        <taxon>Cryptococcaceae</taxon>
        <taxon>Kwoniella</taxon>
    </lineage>
</organism>
<accession>A0AAW0YEG0</accession>